<accession>A0A518EUJ2</accession>
<gene>
    <name evidence="2" type="ORF">Poly30_32920</name>
</gene>
<evidence type="ECO:0000313" key="3">
    <source>
        <dbReference type="Proteomes" id="UP000320390"/>
    </source>
</evidence>
<keyword evidence="1" id="KW-0732">Signal</keyword>
<evidence type="ECO:0000256" key="1">
    <source>
        <dbReference type="SAM" id="SignalP"/>
    </source>
</evidence>
<feature type="chain" id="PRO_5021784680" evidence="1">
    <location>
        <begin position="20"/>
        <end position="752"/>
    </location>
</feature>
<keyword evidence="3" id="KW-1185">Reference proteome</keyword>
<evidence type="ECO:0000313" key="2">
    <source>
        <dbReference type="EMBL" id="QDV07760.1"/>
    </source>
</evidence>
<organism evidence="2 3">
    <name type="scientific">Saltatorellus ferox</name>
    <dbReference type="NCBI Taxonomy" id="2528018"/>
    <lineage>
        <taxon>Bacteria</taxon>
        <taxon>Pseudomonadati</taxon>
        <taxon>Planctomycetota</taxon>
        <taxon>Planctomycetia</taxon>
        <taxon>Planctomycetia incertae sedis</taxon>
        <taxon>Saltatorellus</taxon>
    </lineage>
</organism>
<proteinExistence type="predicted"/>
<feature type="signal peptide" evidence="1">
    <location>
        <begin position="1"/>
        <end position="19"/>
    </location>
</feature>
<dbReference type="RefSeq" id="WP_145199225.1">
    <property type="nucleotide sequence ID" value="NZ_CP036434.1"/>
</dbReference>
<dbReference type="AlphaFoldDB" id="A0A518EUJ2"/>
<sequence length="752" mass="80466" precursor="true">MQSNTNGLLLACLPIGLLAACSSGSDSDPSPGSISSLLAPEGVSVVDPDTSAVSTGNGSFPNAGNQFPVNSDYVTDAASVRVIDPSIEAVDQANSILCQVGLTRFWRFVNEAPYRAQLDTALCGEEPDISESGTVTPRIHVFSMDVNRASNAEPQLASLWLPIDENGSPAMIHGELEVSASPSQGDRYGAFELRYVGIPDGGTAADALMYGMLKSEEGDNGFLFLEGSGDIDVPATNPGDYAERSQMVLTFNTGSGGGAAKITRTVRYHDGIGDSGALESTWRVVFDAANVVRQLDTDPAVALSRGDYENHVFRYNLYHNQGADIGQRVELSSGISVELDSGQYGWVGYYGAWAPLGESFENGDQVTAETESGDVIYDVVAAPGKLRRVTRDTLLLSELGTQRFEWWEGPSRFQIAYSGTEWQRLAEWNGSTESWDPIIPPTLIDVTAAGGFISMHSQYLGGVNYEDGDTEITFFTDRVVLGSDPVFSGLTELELYATVNGLKSEISLSDANAGSVYLPNANDVASAYRYEFDPSDMTLRLDSGSGVMVGVGLAAGVEPDQGPNTWGMQSGPLVTAAQRTAMTSIYDVFNEDEFYFYETGHNEWNKFIGLTDAGGDFLEFDPPLDVLYTHSTANDMNDDPTYDGQQILLNYNGPGRLFGIPGSPVDLGGEGQWWFPNFSLKDGTVIGANSEYIVRALGVEQTLVVDPGGATQLDITDADALVVPELSLYVMPAITVPPTITGPPAVVDGVIQ</sequence>
<protein>
    <submittedName>
        <fullName evidence="2">Uncharacterized protein</fullName>
    </submittedName>
</protein>
<name>A0A518EUJ2_9BACT</name>
<dbReference type="Proteomes" id="UP000320390">
    <property type="component" value="Chromosome"/>
</dbReference>
<dbReference type="EMBL" id="CP036434">
    <property type="protein sequence ID" value="QDV07760.1"/>
    <property type="molecule type" value="Genomic_DNA"/>
</dbReference>
<reference evidence="2 3" key="1">
    <citation type="submission" date="2019-02" db="EMBL/GenBank/DDBJ databases">
        <title>Deep-cultivation of Planctomycetes and their phenomic and genomic characterization uncovers novel biology.</title>
        <authorList>
            <person name="Wiegand S."/>
            <person name="Jogler M."/>
            <person name="Boedeker C."/>
            <person name="Pinto D."/>
            <person name="Vollmers J."/>
            <person name="Rivas-Marin E."/>
            <person name="Kohn T."/>
            <person name="Peeters S.H."/>
            <person name="Heuer A."/>
            <person name="Rast P."/>
            <person name="Oberbeckmann S."/>
            <person name="Bunk B."/>
            <person name="Jeske O."/>
            <person name="Meyerdierks A."/>
            <person name="Storesund J.E."/>
            <person name="Kallscheuer N."/>
            <person name="Luecker S."/>
            <person name="Lage O.M."/>
            <person name="Pohl T."/>
            <person name="Merkel B.J."/>
            <person name="Hornburger P."/>
            <person name="Mueller R.-W."/>
            <person name="Bruemmer F."/>
            <person name="Labrenz M."/>
            <person name="Spormann A.M."/>
            <person name="Op den Camp H."/>
            <person name="Overmann J."/>
            <person name="Amann R."/>
            <person name="Jetten M.S.M."/>
            <person name="Mascher T."/>
            <person name="Medema M.H."/>
            <person name="Devos D.P."/>
            <person name="Kaster A.-K."/>
            <person name="Ovreas L."/>
            <person name="Rohde M."/>
            <person name="Galperin M.Y."/>
            <person name="Jogler C."/>
        </authorList>
    </citation>
    <scope>NUCLEOTIDE SEQUENCE [LARGE SCALE GENOMIC DNA]</scope>
    <source>
        <strain evidence="2 3">Poly30</strain>
    </source>
</reference>
<dbReference type="OrthoDB" id="6188149at2"/>